<comment type="caution">
    <text evidence="10">The sequence shown here is derived from an EMBL/GenBank/DDBJ whole genome shotgun (WGS) entry which is preliminary data.</text>
</comment>
<feature type="transmembrane region" description="Helical" evidence="8">
    <location>
        <begin position="405"/>
        <end position="432"/>
    </location>
</feature>
<evidence type="ECO:0000313" key="10">
    <source>
        <dbReference type="EMBL" id="TDO99929.1"/>
    </source>
</evidence>
<sequence>MTKTLLSPAYIMIIGLLGAPIIIGLFGILFPAFGYFPALGAQNWTLHYWQQLFSAPGLLSSVLLSVFTGVMVTIMSVWLSISLVAITYQTQWYKRLQSLLSPILSVPHASIAIGLLFLLSPSGWLLRIISPELTGFLRPPNWITVQDPFGLTLTLALIIKETPYLLFVVAAAIYQLKPSQTLETCQSLGYSRLTTWRKILLPQLYPLIRLPILIVLSFSLTVVDMALIIGPNTPTTFAVLLLSWFNDSDLSYRYVASAGAIMLVLLIAGIIFVWELTRFLLQKMARRERINGKRSGIGDLLLLIGALGGAASFVISFLSLVILPIWAIAKRWRFPDALPSQVSFSNIAQAWPVLSSTTIQTLIIAITSTLIALVVSIFILELLRSNAKTFAANKRFFGNFYSQKPLLFLMYLPILLPQIGFLFGIQVLLISFDANGRYSSVIAMHLLYVLPYVYLTLSAPYQSYNQAYLLEANRLNHKPAINFITIKLAMLKASLCTAFAIGFSVSMAQYLPTLIAGEGRITTLTTEAVTLATSGDRKKVGVFALVQIIFPILVFFAAHTIPIHWTSWRLKLKSILRGQFANRT</sequence>
<dbReference type="AlphaFoldDB" id="A0A4R6MI95"/>
<keyword evidence="6 8" id="KW-1133">Transmembrane helix</keyword>
<evidence type="ECO:0000256" key="2">
    <source>
        <dbReference type="ARBA" id="ARBA00022448"/>
    </source>
</evidence>
<name>A0A4R6MI95_9GAMM</name>
<keyword evidence="7 8" id="KW-0472">Membrane</keyword>
<dbReference type="RefSeq" id="WP_133502752.1">
    <property type="nucleotide sequence ID" value="NZ_SNXC01000009.1"/>
</dbReference>
<comment type="subcellular location">
    <subcellularLocation>
        <location evidence="1">Cell inner membrane</location>
        <topology evidence="1">Multi-pass membrane protein</topology>
    </subcellularLocation>
    <subcellularLocation>
        <location evidence="8">Cell membrane</location>
        <topology evidence="8">Multi-pass membrane protein</topology>
    </subcellularLocation>
</comment>
<dbReference type="EMBL" id="SNXC01000009">
    <property type="protein sequence ID" value="TDO99929.1"/>
    <property type="molecule type" value="Genomic_DNA"/>
</dbReference>
<dbReference type="OrthoDB" id="7852521at2"/>
<comment type="similarity">
    <text evidence="8">Belongs to the binding-protein-dependent transport system permease family.</text>
</comment>
<protein>
    <submittedName>
        <fullName evidence="10">Putative thiamine transport system permease protein</fullName>
    </submittedName>
</protein>
<evidence type="ECO:0000256" key="4">
    <source>
        <dbReference type="ARBA" id="ARBA00022519"/>
    </source>
</evidence>
<feature type="transmembrane region" description="Helical" evidence="8">
    <location>
        <begin position="250"/>
        <end position="276"/>
    </location>
</feature>
<feature type="domain" description="ABC transmembrane type-1" evidence="9">
    <location>
        <begin position="358"/>
        <end position="558"/>
    </location>
</feature>
<evidence type="ECO:0000256" key="3">
    <source>
        <dbReference type="ARBA" id="ARBA00022475"/>
    </source>
</evidence>
<keyword evidence="4" id="KW-0997">Cell inner membrane</keyword>
<feature type="transmembrane region" description="Helical" evidence="8">
    <location>
        <begin position="12"/>
        <end position="38"/>
    </location>
</feature>
<accession>A0A4R6MI95</accession>
<feature type="transmembrane region" description="Helical" evidence="8">
    <location>
        <begin position="540"/>
        <end position="563"/>
    </location>
</feature>
<feature type="transmembrane region" description="Helical" evidence="8">
    <location>
        <begin position="149"/>
        <end position="174"/>
    </location>
</feature>
<organism evidence="10 11">
    <name type="scientific">Marinomonas balearica</name>
    <dbReference type="NCBI Taxonomy" id="491947"/>
    <lineage>
        <taxon>Bacteria</taxon>
        <taxon>Pseudomonadati</taxon>
        <taxon>Pseudomonadota</taxon>
        <taxon>Gammaproteobacteria</taxon>
        <taxon>Oceanospirillales</taxon>
        <taxon>Oceanospirillaceae</taxon>
        <taxon>Marinomonas</taxon>
    </lineage>
</organism>
<evidence type="ECO:0000313" key="11">
    <source>
        <dbReference type="Proteomes" id="UP000294656"/>
    </source>
</evidence>
<evidence type="ECO:0000256" key="7">
    <source>
        <dbReference type="ARBA" id="ARBA00023136"/>
    </source>
</evidence>
<keyword evidence="5 8" id="KW-0812">Transmembrane</keyword>
<feature type="transmembrane region" description="Helical" evidence="8">
    <location>
        <begin position="297"/>
        <end position="329"/>
    </location>
</feature>
<dbReference type="PROSITE" id="PS50928">
    <property type="entry name" value="ABC_TM1"/>
    <property type="match status" value="2"/>
</dbReference>
<feature type="transmembrane region" description="Helical" evidence="8">
    <location>
        <begin position="58"/>
        <end position="88"/>
    </location>
</feature>
<dbReference type="GO" id="GO:0055085">
    <property type="term" value="P:transmembrane transport"/>
    <property type="evidence" value="ECO:0007669"/>
    <property type="project" value="InterPro"/>
</dbReference>
<evidence type="ECO:0000256" key="6">
    <source>
        <dbReference type="ARBA" id="ARBA00022989"/>
    </source>
</evidence>
<dbReference type="Pfam" id="PF00528">
    <property type="entry name" value="BPD_transp_1"/>
    <property type="match status" value="1"/>
</dbReference>
<reference evidence="10 11" key="1">
    <citation type="submission" date="2019-03" db="EMBL/GenBank/DDBJ databases">
        <title>Genomic Encyclopedia of Type Strains, Phase III (KMG-III): the genomes of soil and plant-associated and newly described type strains.</title>
        <authorList>
            <person name="Whitman W."/>
        </authorList>
    </citation>
    <scope>NUCLEOTIDE SEQUENCE [LARGE SCALE GENOMIC DNA]</scope>
    <source>
        <strain evidence="10 11">CECT 7378</strain>
    </source>
</reference>
<keyword evidence="11" id="KW-1185">Reference proteome</keyword>
<dbReference type="CDD" id="cd06261">
    <property type="entry name" value="TM_PBP2"/>
    <property type="match status" value="1"/>
</dbReference>
<evidence type="ECO:0000256" key="5">
    <source>
        <dbReference type="ARBA" id="ARBA00022692"/>
    </source>
</evidence>
<dbReference type="PANTHER" id="PTHR43357:SF4">
    <property type="entry name" value="INNER MEMBRANE ABC TRANSPORTER PERMEASE PROTEIN YDCV"/>
    <property type="match status" value="1"/>
</dbReference>
<keyword evidence="3" id="KW-1003">Cell membrane</keyword>
<dbReference type="Gene3D" id="1.10.3720.10">
    <property type="entry name" value="MetI-like"/>
    <property type="match status" value="2"/>
</dbReference>
<dbReference type="InterPro" id="IPR035906">
    <property type="entry name" value="MetI-like_sf"/>
</dbReference>
<dbReference type="Proteomes" id="UP000294656">
    <property type="component" value="Unassembled WGS sequence"/>
</dbReference>
<evidence type="ECO:0000259" key="9">
    <source>
        <dbReference type="PROSITE" id="PS50928"/>
    </source>
</evidence>
<feature type="transmembrane region" description="Helical" evidence="8">
    <location>
        <begin position="480"/>
        <end position="503"/>
    </location>
</feature>
<feature type="transmembrane region" description="Helical" evidence="8">
    <location>
        <begin position="362"/>
        <end position="384"/>
    </location>
</feature>
<gene>
    <name evidence="10" type="ORF">DFP79_0940</name>
</gene>
<evidence type="ECO:0000256" key="1">
    <source>
        <dbReference type="ARBA" id="ARBA00004429"/>
    </source>
</evidence>
<dbReference type="GO" id="GO:0005886">
    <property type="term" value="C:plasma membrane"/>
    <property type="evidence" value="ECO:0007669"/>
    <property type="project" value="UniProtKB-SubCell"/>
</dbReference>
<dbReference type="PANTHER" id="PTHR43357">
    <property type="entry name" value="INNER MEMBRANE ABC TRANSPORTER PERMEASE PROTEIN YDCV"/>
    <property type="match status" value="1"/>
</dbReference>
<dbReference type="InterPro" id="IPR000515">
    <property type="entry name" value="MetI-like"/>
</dbReference>
<feature type="transmembrane region" description="Helical" evidence="8">
    <location>
        <begin position="438"/>
        <end position="459"/>
    </location>
</feature>
<dbReference type="SUPFAM" id="SSF161098">
    <property type="entry name" value="MetI-like"/>
    <property type="match status" value="2"/>
</dbReference>
<feature type="domain" description="ABC transmembrane type-1" evidence="9">
    <location>
        <begin position="58"/>
        <end position="273"/>
    </location>
</feature>
<evidence type="ECO:0000256" key="8">
    <source>
        <dbReference type="RuleBase" id="RU363032"/>
    </source>
</evidence>
<keyword evidence="2 8" id="KW-0813">Transport</keyword>
<feature type="transmembrane region" description="Helical" evidence="8">
    <location>
        <begin position="207"/>
        <end position="230"/>
    </location>
</feature>
<feature type="transmembrane region" description="Helical" evidence="8">
    <location>
        <begin position="109"/>
        <end position="129"/>
    </location>
</feature>
<proteinExistence type="inferred from homology"/>